<evidence type="ECO:0000313" key="2">
    <source>
        <dbReference type="EMBL" id="GER44575.1"/>
    </source>
</evidence>
<dbReference type="EMBL" id="BKCP01007026">
    <property type="protein sequence ID" value="GER44575.1"/>
    <property type="molecule type" value="Genomic_DNA"/>
</dbReference>
<evidence type="ECO:0000313" key="3">
    <source>
        <dbReference type="Proteomes" id="UP000325081"/>
    </source>
</evidence>
<organism evidence="2 3">
    <name type="scientific">Striga asiatica</name>
    <name type="common">Asiatic witchweed</name>
    <name type="synonym">Buchnera asiatica</name>
    <dbReference type="NCBI Taxonomy" id="4170"/>
    <lineage>
        <taxon>Eukaryota</taxon>
        <taxon>Viridiplantae</taxon>
        <taxon>Streptophyta</taxon>
        <taxon>Embryophyta</taxon>
        <taxon>Tracheophyta</taxon>
        <taxon>Spermatophyta</taxon>
        <taxon>Magnoliopsida</taxon>
        <taxon>eudicotyledons</taxon>
        <taxon>Gunneridae</taxon>
        <taxon>Pentapetalae</taxon>
        <taxon>asterids</taxon>
        <taxon>lamiids</taxon>
        <taxon>Lamiales</taxon>
        <taxon>Orobanchaceae</taxon>
        <taxon>Buchnereae</taxon>
        <taxon>Striga</taxon>
    </lineage>
</organism>
<protein>
    <submittedName>
        <fullName evidence="2">Ubiquitin carrier protein 1</fullName>
    </submittedName>
</protein>
<comment type="caution">
    <text evidence="2">The sequence shown here is derived from an EMBL/GenBank/DDBJ whole genome shotgun (WGS) entry which is preliminary data.</text>
</comment>
<keyword evidence="3" id="KW-1185">Reference proteome</keyword>
<sequence>MAVPGPRLSATLTEGRPPYDAAYHHHSAARLKLRPAPHFRNSDRTSPAPPSAHPSSFKISTAFSQPHLRPSPSIRRISRTFAIQRFSSTSVRSKVRSPPPPVQTATIDGVQPLFITRPIMPSRRQPLLCRGRPLNSRSSLAAEVRQRDEGAAVAAVGLEPRTWVADVGAGIW</sequence>
<evidence type="ECO:0000256" key="1">
    <source>
        <dbReference type="SAM" id="MobiDB-lite"/>
    </source>
</evidence>
<gene>
    <name evidence="2" type="ORF">STAS_21481</name>
</gene>
<reference evidence="3" key="1">
    <citation type="journal article" date="2019" name="Curr. Biol.">
        <title>Genome Sequence of Striga asiatica Provides Insight into the Evolution of Plant Parasitism.</title>
        <authorList>
            <person name="Yoshida S."/>
            <person name="Kim S."/>
            <person name="Wafula E.K."/>
            <person name="Tanskanen J."/>
            <person name="Kim Y.M."/>
            <person name="Honaas L."/>
            <person name="Yang Z."/>
            <person name="Spallek T."/>
            <person name="Conn C.E."/>
            <person name="Ichihashi Y."/>
            <person name="Cheong K."/>
            <person name="Cui S."/>
            <person name="Der J.P."/>
            <person name="Gundlach H."/>
            <person name="Jiao Y."/>
            <person name="Hori C."/>
            <person name="Ishida J.K."/>
            <person name="Kasahara H."/>
            <person name="Kiba T."/>
            <person name="Kim M.S."/>
            <person name="Koo N."/>
            <person name="Laohavisit A."/>
            <person name="Lee Y.H."/>
            <person name="Lumba S."/>
            <person name="McCourt P."/>
            <person name="Mortimer J.C."/>
            <person name="Mutuku J.M."/>
            <person name="Nomura T."/>
            <person name="Sasaki-Sekimoto Y."/>
            <person name="Seto Y."/>
            <person name="Wang Y."/>
            <person name="Wakatake T."/>
            <person name="Sakakibara H."/>
            <person name="Demura T."/>
            <person name="Yamaguchi S."/>
            <person name="Yoneyama K."/>
            <person name="Manabe R.I."/>
            <person name="Nelson D.C."/>
            <person name="Schulman A.H."/>
            <person name="Timko M.P."/>
            <person name="dePamphilis C.W."/>
            <person name="Choi D."/>
            <person name="Shirasu K."/>
        </authorList>
    </citation>
    <scope>NUCLEOTIDE SEQUENCE [LARGE SCALE GENOMIC DNA]</scope>
    <source>
        <strain evidence="3">cv. UVA1</strain>
    </source>
</reference>
<name>A0A5A7QGV3_STRAF</name>
<dbReference type="Proteomes" id="UP000325081">
    <property type="component" value="Unassembled WGS sequence"/>
</dbReference>
<feature type="region of interest" description="Disordered" evidence="1">
    <location>
        <begin position="1"/>
        <end position="20"/>
    </location>
</feature>
<proteinExistence type="predicted"/>
<dbReference type="AlphaFoldDB" id="A0A5A7QGV3"/>
<accession>A0A5A7QGV3</accession>
<feature type="region of interest" description="Disordered" evidence="1">
    <location>
        <begin position="37"/>
        <end position="58"/>
    </location>
</feature>